<gene>
    <name evidence="1" type="ORF">FHW12_000818</name>
</gene>
<sequence length="359" mass="38091">MIGPFNGGFGDMLRVLVAALVLIPCPVAPAQNLLANSDFAMSLDGWNVSTTDGSTVVWEAGPGHPTAGSAAFQTPTGSASLDQCVPYSGIDLEANVFVRLEDQHFLNFIQYGLIRSEFYSDEDCATQPFYSNTVIDGPWDFSGWLTLRSRYPFGDPTAHSVRFSIGFDSYIAGGAYVDHAELVPAGSLDPLSSPPANRVENADFDAFFSPWRISRSGNGGVLYDGTDGYPSPGSMALSVTGAGDQASIAECVVIASPEIDVEWLTQRSIGSDDPLLTLAYFDNEHCTGSMLGTEAVAAQIVVGEWDQHSLLNHALPVATRAVSMTFSYATSGSPKAALVDHVSMQASVAGDDVFVDGFD</sequence>
<evidence type="ECO:0000313" key="1">
    <source>
        <dbReference type="EMBL" id="MBA8886627.1"/>
    </source>
</evidence>
<keyword evidence="2" id="KW-1185">Reference proteome</keyword>
<name>A0A839EQN5_9GAMM</name>
<proteinExistence type="predicted"/>
<accession>A0A839EQN5</accession>
<dbReference type="Gene3D" id="2.60.120.260">
    <property type="entry name" value="Galactose-binding domain-like"/>
    <property type="match status" value="1"/>
</dbReference>
<dbReference type="Proteomes" id="UP000550401">
    <property type="component" value="Unassembled WGS sequence"/>
</dbReference>
<dbReference type="AlphaFoldDB" id="A0A839EQN5"/>
<dbReference type="EMBL" id="JACGXL010000001">
    <property type="protein sequence ID" value="MBA8886627.1"/>
    <property type="molecule type" value="Genomic_DNA"/>
</dbReference>
<evidence type="ECO:0000313" key="2">
    <source>
        <dbReference type="Proteomes" id="UP000550401"/>
    </source>
</evidence>
<dbReference type="RefSeq" id="WP_182529691.1">
    <property type="nucleotide sequence ID" value="NZ_JACGXL010000001.1"/>
</dbReference>
<organism evidence="1 2">
    <name type="scientific">Dokdonella fugitiva</name>
    <dbReference type="NCBI Taxonomy" id="328517"/>
    <lineage>
        <taxon>Bacteria</taxon>
        <taxon>Pseudomonadati</taxon>
        <taxon>Pseudomonadota</taxon>
        <taxon>Gammaproteobacteria</taxon>
        <taxon>Lysobacterales</taxon>
        <taxon>Rhodanobacteraceae</taxon>
        <taxon>Dokdonella</taxon>
    </lineage>
</organism>
<protein>
    <submittedName>
        <fullName evidence="1">Uncharacterized protein</fullName>
    </submittedName>
</protein>
<comment type="caution">
    <text evidence="1">The sequence shown here is derived from an EMBL/GenBank/DDBJ whole genome shotgun (WGS) entry which is preliminary data.</text>
</comment>
<reference evidence="1 2" key="1">
    <citation type="submission" date="2020-07" db="EMBL/GenBank/DDBJ databases">
        <title>Genomic Encyclopedia of Type Strains, Phase IV (KMG-V): Genome sequencing to study the core and pangenomes of soil and plant-associated prokaryotes.</title>
        <authorList>
            <person name="Whitman W."/>
        </authorList>
    </citation>
    <scope>NUCLEOTIDE SEQUENCE [LARGE SCALE GENOMIC DNA]</scope>
    <source>
        <strain evidence="1 2">RH2WT43</strain>
    </source>
</reference>